<keyword evidence="7" id="KW-0479">Metal-binding</keyword>
<dbReference type="FunFam" id="3.30.40.10:FF:000287">
    <property type="entry name" value="RING finger membrane protein"/>
    <property type="match status" value="1"/>
</dbReference>
<feature type="transmembrane region" description="Helical" evidence="15">
    <location>
        <begin position="1315"/>
        <end position="1333"/>
    </location>
</feature>
<feature type="compositionally biased region" description="Polar residues" evidence="14">
    <location>
        <begin position="449"/>
        <end position="458"/>
    </location>
</feature>
<keyword evidence="6 15" id="KW-0812">Transmembrane</keyword>
<dbReference type="GO" id="GO:0036503">
    <property type="term" value="P:ERAD pathway"/>
    <property type="evidence" value="ECO:0007669"/>
    <property type="project" value="TreeGrafter"/>
</dbReference>
<evidence type="ECO:0000256" key="9">
    <source>
        <dbReference type="ARBA" id="ARBA00022786"/>
    </source>
</evidence>
<dbReference type="InterPro" id="IPR011016">
    <property type="entry name" value="Znf_RING-CH"/>
</dbReference>
<evidence type="ECO:0000256" key="10">
    <source>
        <dbReference type="ARBA" id="ARBA00022833"/>
    </source>
</evidence>
<feature type="compositionally biased region" description="Low complexity" evidence="14">
    <location>
        <begin position="534"/>
        <end position="547"/>
    </location>
</feature>
<evidence type="ECO:0000256" key="3">
    <source>
        <dbReference type="ARBA" id="ARBA00004906"/>
    </source>
</evidence>
<dbReference type="PROSITE" id="PS50089">
    <property type="entry name" value="ZF_RING_2"/>
    <property type="match status" value="1"/>
</dbReference>
<feature type="transmembrane region" description="Helical" evidence="15">
    <location>
        <begin position="730"/>
        <end position="748"/>
    </location>
</feature>
<keyword evidence="12 15" id="KW-0472">Membrane</keyword>
<dbReference type="PROSITE" id="PS51292">
    <property type="entry name" value="ZF_RING_CH"/>
    <property type="match status" value="1"/>
</dbReference>
<dbReference type="CDD" id="cd16702">
    <property type="entry name" value="RING_CH-C4HC3_MARCH6"/>
    <property type="match status" value="1"/>
</dbReference>
<evidence type="ECO:0000259" key="16">
    <source>
        <dbReference type="PROSITE" id="PS50089"/>
    </source>
</evidence>
<feature type="compositionally biased region" description="Pro residues" evidence="14">
    <location>
        <begin position="352"/>
        <end position="362"/>
    </location>
</feature>
<dbReference type="PANTHER" id="PTHR13145:SF0">
    <property type="entry name" value="E3 UBIQUITIN-PROTEIN LIGASE MARCHF6"/>
    <property type="match status" value="1"/>
</dbReference>
<feature type="compositionally biased region" description="Basic and acidic residues" evidence="14">
    <location>
        <begin position="573"/>
        <end position="613"/>
    </location>
</feature>
<dbReference type="EMBL" id="VXIS01000035">
    <property type="protein sequence ID" value="KAA8911477.1"/>
    <property type="molecule type" value="Genomic_DNA"/>
</dbReference>
<dbReference type="Pfam" id="PF12906">
    <property type="entry name" value="RINGv"/>
    <property type="match status" value="1"/>
</dbReference>
<name>A0A5J5F4L6_9PEZI</name>
<evidence type="ECO:0000256" key="2">
    <source>
        <dbReference type="ARBA" id="ARBA00004141"/>
    </source>
</evidence>
<reference evidence="18 19" key="1">
    <citation type="submission" date="2019-09" db="EMBL/GenBank/DDBJ databases">
        <title>Draft genome of the ectomycorrhizal ascomycete Sphaerosporella brunnea.</title>
        <authorList>
            <consortium name="DOE Joint Genome Institute"/>
            <person name="Benucci G.M."/>
            <person name="Marozzi G."/>
            <person name="Antonielli L."/>
            <person name="Sanchez S."/>
            <person name="Marco P."/>
            <person name="Wang X."/>
            <person name="Falini L.B."/>
            <person name="Barry K."/>
            <person name="Haridas S."/>
            <person name="Lipzen A."/>
            <person name="Labutti K."/>
            <person name="Grigoriev I.V."/>
            <person name="Murat C."/>
            <person name="Martin F."/>
            <person name="Albertini E."/>
            <person name="Donnini D."/>
            <person name="Bonito G."/>
        </authorList>
    </citation>
    <scope>NUCLEOTIDE SEQUENCE [LARGE SCALE GENOMIC DNA]</scope>
    <source>
        <strain evidence="18 19">Sb_GMNB300</strain>
    </source>
</reference>
<dbReference type="InterPro" id="IPR001841">
    <property type="entry name" value="Znf_RING"/>
</dbReference>
<feature type="transmembrane region" description="Helical" evidence="15">
    <location>
        <begin position="1115"/>
        <end position="1133"/>
    </location>
</feature>
<feature type="compositionally biased region" description="Pro residues" evidence="14">
    <location>
        <begin position="548"/>
        <end position="558"/>
    </location>
</feature>
<dbReference type="PANTHER" id="PTHR13145">
    <property type="entry name" value="SSM4 PROTEIN"/>
    <property type="match status" value="1"/>
</dbReference>
<keyword evidence="8 13" id="KW-0863">Zinc-finger</keyword>
<evidence type="ECO:0000256" key="6">
    <source>
        <dbReference type="ARBA" id="ARBA00022692"/>
    </source>
</evidence>
<comment type="subcellular location">
    <subcellularLocation>
        <location evidence="2">Membrane</location>
        <topology evidence="2">Multi-pass membrane protein</topology>
    </subcellularLocation>
</comment>
<comment type="caution">
    <text evidence="18">The sequence shown here is derived from an EMBL/GenBank/DDBJ whole genome shotgun (WGS) entry which is preliminary data.</text>
</comment>
<evidence type="ECO:0000256" key="8">
    <source>
        <dbReference type="ARBA" id="ARBA00022771"/>
    </source>
</evidence>
<dbReference type="Gene3D" id="3.30.40.10">
    <property type="entry name" value="Zinc/RING finger domain, C3HC4 (zinc finger)"/>
    <property type="match status" value="1"/>
</dbReference>
<keyword evidence="9" id="KW-0833">Ubl conjugation pathway</keyword>
<evidence type="ECO:0000256" key="7">
    <source>
        <dbReference type="ARBA" id="ARBA00022723"/>
    </source>
</evidence>
<protein>
    <recommendedName>
        <fullName evidence="4">RING-type E3 ubiquitin transferase</fullName>
        <ecNumber evidence="4">2.3.2.27</ecNumber>
    </recommendedName>
</protein>
<dbReference type="EC" id="2.3.2.27" evidence="4"/>
<feature type="transmembrane region" description="Helical" evidence="15">
    <location>
        <begin position="920"/>
        <end position="938"/>
    </location>
</feature>
<feature type="region of interest" description="Disordered" evidence="14">
    <location>
        <begin position="295"/>
        <end position="328"/>
    </location>
</feature>
<feature type="transmembrane region" description="Helical" evidence="15">
    <location>
        <begin position="1507"/>
        <end position="1526"/>
    </location>
</feature>
<feature type="transmembrane region" description="Helical" evidence="15">
    <location>
        <begin position="1381"/>
        <end position="1404"/>
    </location>
</feature>
<evidence type="ECO:0000259" key="17">
    <source>
        <dbReference type="PROSITE" id="PS51292"/>
    </source>
</evidence>
<feature type="compositionally biased region" description="Basic and acidic residues" evidence="14">
    <location>
        <begin position="401"/>
        <end position="423"/>
    </location>
</feature>
<dbReference type="FunCoup" id="A0A5J5F4L6">
    <property type="interactions" value="559"/>
</dbReference>
<organism evidence="18 19">
    <name type="scientific">Sphaerosporella brunnea</name>
    <dbReference type="NCBI Taxonomy" id="1250544"/>
    <lineage>
        <taxon>Eukaryota</taxon>
        <taxon>Fungi</taxon>
        <taxon>Dikarya</taxon>
        <taxon>Ascomycota</taxon>
        <taxon>Pezizomycotina</taxon>
        <taxon>Pezizomycetes</taxon>
        <taxon>Pezizales</taxon>
        <taxon>Pyronemataceae</taxon>
        <taxon>Sphaerosporella</taxon>
    </lineage>
</organism>
<evidence type="ECO:0000313" key="18">
    <source>
        <dbReference type="EMBL" id="KAA8911477.1"/>
    </source>
</evidence>
<feature type="transmembrane region" description="Helical" evidence="15">
    <location>
        <begin position="1270"/>
        <end position="1295"/>
    </location>
</feature>
<evidence type="ECO:0000256" key="1">
    <source>
        <dbReference type="ARBA" id="ARBA00000900"/>
    </source>
</evidence>
<dbReference type="GO" id="GO:0008270">
    <property type="term" value="F:zinc ion binding"/>
    <property type="evidence" value="ECO:0007669"/>
    <property type="project" value="UniProtKB-KW"/>
</dbReference>
<evidence type="ECO:0000256" key="15">
    <source>
        <dbReference type="SAM" id="Phobius"/>
    </source>
</evidence>
<feature type="transmembrane region" description="Helical" evidence="15">
    <location>
        <begin position="1072"/>
        <end position="1095"/>
    </location>
</feature>
<keyword evidence="11 15" id="KW-1133">Transmembrane helix</keyword>
<feature type="compositionally biased region" description="Low complexity" evidence="14">
    <location>
        <begin position="663"/>
        <end position="673"/>
    </location>
</feature>
<evidence type="ECO:0000256" key="14">
    <source>
        <dbReference type="SAM" id="MobiDB-lite"/>
    </source>
</evidence>
<evidence type="ECO:0000256" key="4">
    <source>
        <dbReference type="ARBA" id="ARBA00012483"/>
    </source>
</evidence>
<gene>
    <name evidence="18" type="ORF">FN846DRAFT_792212</name>
</gene>
<keyword evidence="10" id="KW-0862">Zinc</keyword>
<feature type="transmembrane region" description="Helical" evidence="15">
    <location>
        <begin position="1013"/>
        <end position="1031"/>
    </location>
</feature>
<keyword evidence="19" id="KW-1185">Reference proteome</keyword>
<feature type="domain" description="RING-CH-type" evidence="17">
    <location>
        <begin position="33"/>
        <end position="94"/>
    </location>
</feature>
<evidence type="ECO:0000256" key="5">
    <source>
        <dbReference type="ARBA" id="ARBA00022679"/>
    </source>
</evidence>
<proteinExistence type="predicted"/>
<feature type="region of interest" description="Disordered" evidence="14">
    <location>
        <begin position="340"/>
        <end position="675"/>
    </location>
</feature>
<comment type="catalytic activity">
    <reaction evidence="1">
        <text>S-ubiquitinyl-[E2 ubiquitin-conjugating enzyme]-L-cysteine + [acceptor protein]-L-lysine = [E2 ubiquitin-conjugating enzyme]-L-cysteine + N(6)-ubiquitinyl-[acceptor protein]-L-lysine.</text>
        <dbReference type="EC" id="2.3.2.27"/>
    </reaction>
</comment>
<sequence>MSFDTHAQPSHPEIDLMNDPARATNSPRDASSGTNQEPDHCRICRSEATLQEPLYHPCKCSGSIKFVHQDCLMEWLAHSQKKYCELCKTQFTFTKVYDPDMPRTLPTPLFLRQLSRRLARAVVRFLRAGLVAFVWLGCLPWCVRWMWRGWFWLSDGGFWQPGYDTGQHTGMATFEAETRSTATEAANATATSTGVFPILIPSVIASLLSPAGSNGTANSNVSSTYPDGIFFDRNPFFNSTRFQFVNGLIVDVLEGQLLTALIVVTFIIIFLIREWVVQQQPAMIGDAANIPLLNEQIPAPPEPVDLPPPPPLADDAEEEAAPAQDDANEDAWLARANPRRELEENSPASTNTPPPPPPPPPVYTFGSTGGSTENPFQFGGGNPEPSRPPSMWTQTTPQDTRPVEDISDRLELIDTGRSREWMRENTASTPSSPAASGPRTPDFGYDRSGSASWGSTGSFEFVGATQDKGKEKEVQGSIEGDIEGSASKTKGKEAAQMNAQVDSDKEEEEAIPVEAGGSLDVGTSEWSTRAQAGDTPTTPSDSSSTPPLVMPPTPPPIPRLDRPYQQRPGTDLPRQEAQRLDDARRIEEIRNRIMRREEAARLEREERERRIPVAEEPQAANEGGEIAPQPGGQGRRGGFLDWLVGEDEDAAPPNANDEPGDEAAPAAPVAPVPQGMLDDDVADDFEGIMELVGMRGPIIGLVQNAAISSMLITATVALGVAFPYVTGKTVMMILAHPIFFFFRLPWMMMSFGAEFLVDSTTMVAFSLLLLLDHAVKFFLRPLSSLLGLSKIAANHSVTTFLQNWARDGQARVVAKIVSIETTYVAIRKFPASAVPPLSLVLKESFGQFLGYLSWAASKIGLKGLSTMKLPFGVPNPVYWTTQKWQDTVATVDFHQPANATVSATQDLLPGVYKWTAWDRIGVVLLGYAFFTFVGMIWVSRRRGQHTGHVSRLIAEILQQCGGVMKVVLIIGIEMFVFPLYCGVLLDMAMLPLFETATLASRLQFAVDFPLTNVFVHWFVGTCYMFHFAIFVSMCRKIMRSGVLYFIRDPDDPTFHPVRDVLNRPVTTQLRKIGFSAFIYGVLVLVCLGGVVWGLFGLTKNVLPIHWSSNEPVFEFPVDLLFYNFLMPLAVKFFKPSDGLQNMYAWWFRKCARALRLTSFMFGERHSDEEGYTHYPSFSSFIWHEKPDYDNPVMPEEVGPSYAVYFKRDGRFVRAPASDSVRRPKDASVFIPVDENNRRLDVEPSQDPPTGPTGANSPDWRLAYIPPYFRLRIGLVVLGIWFFAACTGVSLTIGPLLLGRALLRQLIPAQIKLNDIYAFSIGIYVIGGVALLLTKLPAAYRRLKALAAPLTAAASNVSTPEKVKHVRHTATAFILRTLKISYLLTAFAIVIPTLVALLIEFYLIMPLHTAFSDSTASTFENNNDWTLGVLYVKMAGKMLLLDDQSLWARSLRGIVAPGWLNPDARLATRVFVAPCIGYMLLALLGPICLAFAAIKVGLLPNHPEVFRLAYPACASLAAISVAVYAAWRVVEGWKEGVRDEVYLRGMRVHNHGE</sequence>
<dbReference type="InterPro" id="IPR013083">
    <property type="entry name" value="Znf_RING/FYVE/PHD"/>
</dbReference>
<dbReference type="InParanoid" id="A0A5J5F4L6"/>
<evidence type="ECO:0000256" key="12">
    <source>
        <dbReference type="ARBA" id="ARBA00023136"/>
    </source>
</evidence>
<feature type="non-terminal residue" evidence="18">
    <location>
        <position position="1552"/>
    </location>
</feature>
<accession>A0A5J5F4L6</accession>
<dbReference type="Proteomes" id="UP000326924">
    <property type="component" value="Unassembled WGS sequence"/>
</dbReference>
<feature type="compositionally biased region" description="Low complexity" evidence="14">
    <location>
        <begin position="426"/>
        <end position="441"/>
    </location>
</feature>
<feature type="domain" description="RING-type" evidence="16">
    <location>
        <begin position="41"/>
        <end position="88"/>
    </location>
</feature>
<feature type="transmembrane region" description="Helical" evidence="15">
    <location>
        <begin position="966"/>
        <end position="993"/>
    </location>
</feature>
<feature type="region of interest" description="Disordered" evidence="14">
    <location>
        <begin position="1"/>
        <end position="39"/>
    </location>
</feature>
<dbReference type="InterPro" id="IPR056521">
    <property type="entry name" value="MARCHF6-like_C"/>
</dbReference>
<dbReference type="GO" id="GO:0005789">
    <property type="term" value="C:endoplasmic reticulum membrane"/>
    <property type="evidence" value="ECO:0007669"/>
    <property type="project" value="TreeGrafter"/>
</dbReference>
<comment type="pathway">
    <text evidence="3">Protein modification; protein ubiquitination.</text>
</comment>
<feature type="transmembrane region" description="Helical" evidence="15">
    <location>
        <begin position="125"/>
        <end position="147"/>
    </location>
</feature>
<feature type="compositionally biased region" description="Pro residues" evidence="14">
    <location>
        <begin position="298"/>
        <end position="312"/>
    </location>
</feature>
<dbReference type="SMART" id="SM00744">
    <property type="entry name" value="RINGv"/>
    <property type="match status" value="1"/>
</dbReference>
<feature type="transmembrane region" description="Helical" evidence="15">
    <location>
        <begin position="1470"/>
        <end position="1495"/>
    </location>
</feature>
<evidence type="ECO:0000313" key="19">
    <source>
        <dbReference type="Proteomes" id="UP000326924"/>
    </source>
</evidence>
<dbReference type="SUPFAM" id="SSF57850">
    <property type="entry name" value="RING/U-box"/>
    <property type="match status" value="1"/>
</dbReference>
<feature type="compositionally biased region" description="Polar residues" evidence="14">
    <location>
        <begin position="23"/>
        <end position="36"/>
    </location>
</feature>
<evidence type="ECO:0000256" key="11">
    <source>
        <dbReference type="ARBA" id="ARBA00022989"/>
    </source>
</evidence>
<keyword evidence="5" id="KW-0808">Transferase</keyword>
<dbReference type="OrthoDB" id="1108038at2759"/>
<dbReference type="GO" id="GO:0061630">
    <property type="term" value="F:ubiquitin protein ligase activity"/>
    <property type="evidence" value="ECO:0007669"/>
    <property type="project" value="UniProtKB-EC"/>
</dbReference>
<evidence type="ECO:0000256" key="13">
    <source>
        <dbReference type="PROSITE-ProRule" id="PRU00175"/>
    </source>
</evidence>
<feature type="transmembrane region" description="Helical" evidence="15">
    <location>
        <begin position="755"/>
        <end position="779"/>
    </location>
</feature>
<dbReference type="Pfam" id="PF23113">
    <property type="entry name" value="MARCHF6_C"/>
    <property type="match status" value="1"/>
</dbReference>